<sequence>MASTVASISESEKFQFELAFKKTSEVENTLEAALNSIYVPAWECLKDSGHPDTCLVLCSQDISALRSRQGTDLTKLREVHAAYIKYLTTYQKVGFGESIKAKVLYLNDNTKSLANHQHRALAATFTSGVDGDDDSAANSKWERYNRIMNVINALDTHRASAVAKFAEGTQSPVINNPDELSNLFYGTFIYCESVLDYISKEFGGIRT</sequence>
<accession>A0A9W7ZY67</accession>
<evidence type="ECO:0000313" key="2">
    <source>
        <dbReference type="Proteomes" id="UP001150538"/>
    </source>
</evidence>
<dbReference type="AlphaFoldDB" id="A0A9W7ZY67"/>
<gene>
    <name evidence="1" type="ORF">H4219_005291</name>
</gene>
<name>A0A9W7ZY67_9FUNG</name>
<dbReference type="Proteomes" id="UP001150538">
    <property type="component" value="Unassembled WGS sequence"/>
</dbReference>
<comment type="caution">
    <text evidence="1">The sequence shown here is derived from an EMBL/GenBank/DDBJ whole genome shotgun (WGS) entry which is preliminary data.</text>
</comment>
<protein>
    <submittedName>
        <fullName evidence="1">Uncharacterized protein</fullName>
    </submittedName>
</protein>
<evidence type="ECO:0000313" key="1">
    <source>
        <dbReference type="EMBL" id="KAJ1913238.1"/>
    </source>
</evidence>
<organism evidence="1 2">
    <name type="scientific">Mycoemilia scoparia</name>
    <dbReference type="NCBI Taxonomy" id="417184"/>
    <lineage>
        <taxon>Eukaryota</taxon>
        <taxon>Fungi</taxon>
        <taxon>Fungi incertae sedis</taxon>
        <taxon>Zoopagomycota</taxon>
        <taxon>Kickxellomycotina</taxon>
        <taxon>Kickxellomycetes</taxon>
        <taxon>Kickxellales</taxon>
        <taxon>Kickxellaceae</taxon>
        <taxon>Mycoemilia</taxon>
    </lineage>
</organism>
<reference evidence="1" key="1">
    <citation type="submission" date="2022-07" db="EMBL/GenBank/DDBJ databases">
        <title>Phylogenomic reconstructions and comparative analyses of Kickxellomycotina fungi.</title>
        <authorList>
            <person name="Reynolds N.K."/>
            <person name="Stajich J.E."/>
            <person name="Barry K."/>
            <person name="Grigoriev I.V."/>
            <person name="Crous P."/>
            <person name="Smith M.E."/>
        </authorList>
    </citation>
    <scope>NUCLEOTIDE SEQUENCE</scope>
    <source>
        <strain evidence="1">NBRC 100468</strain>
    </source>
</reference>
<proteinExistence type="predicted"/>
<keyword evidence="2" id="KW-1185">Reference proteome</keyword>
<dbReference type="EMBL" id="JANBPU010000277">
    <property type="protein sequence ID" value="KAJ1913238.1"/>
    <property type="molecule type" value="Genomic_DNA"/>
</dbReference>